<reference evidence="3 4" key="1">
    <citation type="submission" date="2022-05" db="EMBL/GenBank/DDBJ databases">
        <authorList>
            <consortium name="Genoscope - CEA"/>
            <person name="William W."/>
        </authorList>
    </citation>
    <scope>NUCLEOTIDE SEQUENCE [LARGE SCALE GENOMIC DNA]</scope>
</reference>
<protein>
    <recommendedName>
        <fullName evidence="2">Amidase domain-containing protein</fullName>
    </recommendedName>
</protein>
<dbReference type="PANTHER" id="PTHR11895:SF170">
    <property type="entry name" value="AMIDASE"/>
    <property type="match status" value="1"/>
</dbReference>
<evidence type="ECO:0000313" key="4">
    <source>
        <dbReference type="Proteomes" id="UP001159405"/>
    </source>
</evidence>
<comment type="caution">
    <text evidence="3">The sequence shown here is derived from an EMBL/GenBank/DDBJ whole genome shotgun (WGS) entry which is preliminary data.</text>
</comment>
<dbReference type="Proteomes" id="UP001159405">
    <property type="component" value="Unassembled WGS sequence"/>
</dbReference>
<accession>A0ABN8R9T0</accession>
<gene>
    <name evidence="3" type="ORF">PLOB_00015314</name>
</gene>
<organism evidence="3 4">
    <name type="scientific">Porites lobata</name>
    <dbReference type="NCBI Taxonomy" id="104759"/>
    <lineage>
        <taxon>Eukaryota</taxon>
        <taxon>Metazoa</taxon>
        <taxon>Cnidaria</taxon>
        <taxon>Anthozoa</taxon>
        <taxon>Hexacorallia</taxon>
        <taxon>Scleractinia</taxon>
        <taxon>Fungiina</taxon>
        <taxon>Poritidae</taxon>
        <taxon>Porites</taxon>
    </lineage>
</organism>
<dbReference type="InterPro" id="IPR036928">
    <property type="entry name" value="AS_sf"/>
</dbReference>
<sequence>MADGNEQEKLYKEPAVRAPTLQHLSEIARGLGFDMEESELMEYREAISKTLGDTYQRLYELPDPKLPVKYPRTPGYKPSAEENPYNAWYWRCDIKGAPSGKLQGKTVAIKDNTCVAGVPMMNGSRILDGFVPDIDATVVSRILDAGGHIVGKAVCENLCCDGGSFTAATGPVVNPHNKTRMAGGSSSGSAALVAGGQVDMATGGDQGGSIRIPAAACGIVGLKPTYGLVPYTGIMPIEFTLDHTGPMARTVYDTALMLEVLAGYDDGLDPRQPRDLKVPEYTALLTGEIVGKKIGILKEGFGLESSEPDVDKMVKEAAGQLSSECGAVVEEVSVPMHSDGFGIFAGILQAGGDRMMLEGAGFGHSAEMYYDTTLQEAVFRGLKCHSNELSRTTKFIRLIAKYLHEEYNGVFYGKAQNLGRVLCKAYDKALETYDVLILPTIPKKAPVFPQENPSLKEYMERGMENVVSCSPFNVSGHPALTINAGFSDGLPVGMMIVGRKFDEATVLNHQFSLPSTEKLYREPVLRAPTLQRLSEIARGLGLDMEESELIEYRGAISKALGDTYQRLYELPDPKLPVKYPRTPGYRPSAEENPYNAWYWCCDIKGAPSGKLEGKTVAIKDNTCVAGVPMMNGSRILEGFVPDIDATVVSRILDAGGRILGKAVCENLCCSGASFTAATGPVVNPHDKTRMAGGSSSGCAALVAGGQVDMALGGDQGGSIRIPSAACGIVGLKPTYGLVPYTGILPMEFTLDHTGPMARTVYDTALMLEALAGYDDGLDPRQPRDLKVPEYTALLTGKIENLKLGVLKEGFGLEISEPDVDKMVKEAAGQLSSKCGAVVEEVSIPMHSDGHGIFEAIFHMGGDRMMLKGAGFGSSAQMYYDTTLQEAVFRGLKCHSNELSRTTKFIRLIANYLHEDYNSVLYGKAQNQGRVLCKAYDEAFEKYDVLILPTIPKKAPVFPQQNPSLKEYAERALENAVSTSSFNVTGHPALTINAGFRDGLPIGMMIVGRKFDEATVLNVAYAYEKIRDSK</sequence>
<evidence type="ECO:0000256" key="1">
    <source>
        <dbReference type="ARBA" id="ARBA00009199"/>
    </source>
</evidence>
<feature type="domain" description="Amidase" evidence="2">
    <location>
        <begin position="95"/>
        <end position="507"/>
    </location>
</feature>
<dbReference type="InterPro" id="IPR023631">
    <property type="entry name" value="Amidase_dom"/>
</dbReference>
<dbReference type="Pfam" id="PF01425">
    <property type="entry name" value="Amidase"/>
    <property type="match status" value="2"/>
</dbReference>
<dbReference type="PANTHER" id="PTHR11895">
    <property type="entry name" value="TRANSAMIDASE"/>
    <property type="match status" value="1"/>
</dbReference>
<dbReference type="InterPro" id="IPR020556">
    <property type="entry name" value="Amidase_CS"/>
</dbReference>
<keyword evidence="4" id="KW-1185">Reference proteome</keyword>
<dbReference type="SUPFAM" id="SSF75304">
    <property type="entry name" value="Amidase signature (AS) enzymes"/>
    <property type="match status" value="2"/>
</dbReference>
<dbReference type="PROSITE" id="PS00571">
    <property type="entry name" value="AMIDASES"/>
    <property type="match status" value="2"/>
</dbReference>
<dbReference type="EMBL" id="CALNXK010000192">
    <property type="protein sequence ID" value="CAH3174568.1"/>
    <property type="molecule type" value="Genomic_DNA"/>
</dbReference>
<name>A0ABN8R9T0_9CNID</name>
<proteinExistence type="inferred from homology"/>
<evidence type="ECO:0000259" key="2">
    <source>
        <dbReference type="Pfam" id="PF01425"/>
    </source>
</evidence>
<dbReference type="NCBIfam" id="NF005565">
    <property type="entry name" value="PRK07235.1"/>
    <property type="match status" value="2"/>
</dbReference>
<comment type="similarity">
    <text evidence="1">Belongs to the amidase family.</text>
</comment>
<evidence type="ECO:0000313" key="3">
    <source>
        <dbReference type="EMBL" id="CAH3174568.1"/>
    </source>
</evidence>
<dbReference type="InterPro" id="IPR000120">
    <property type="entry name" value="Amidase"/>
</dbReference>
<dbReference type="Gene3D" id="3.90.1300.10">
    <property type="entry name" value="Amidase signature (AS) domain"/>
    <property type="match status" value="2"/>
</dbReference>
<feature type="domain" description="Amidase" evidence="2">
    <location>
        <begin position="605"/>
        <end position="1016"/>
    </location>
</feature>